<dbReference type="InterPro" id="IPR001173">
    <property type="entry name" value="Glyco_trans_2-like"/>
</dbReference>
<proteinExistence type="predicted"/>
<dbReference type="CDD" id="cd04196">
    <property type="entry name" value="GT_2_like_d"/>
    <property type="match status" value="1"/>
</dbReference>
<evidence type="ECO:0000313" key="3">
    <source>
        <dbReference type="Proteomes" id="UP001144347"/>
    </source>
</evidence>
<protein>
    <submittedName>
        <fullName evidence="2">Glycosyltransferase family 2 protein</fullName>
    </submittedName>
</protein>
<feature type="domain" description="Glycosyltransferase 2-like" evidence="1">
    <location>
        <begin position="11"/>
        <end position="115"/>
    </location>
</feature>
<dbReference type="InterPro" id="IPR029044">
    <property type="entry name" value="Nucleotide-diphossugar_trans"/>
</dbReference>
<dbReference type="PANTHER" id="PTHR22916">
    <property type="entry name" value="GLYCOSYLTRANSFERASE"/>
    <property type="match status" value="1"/>
</dbReference>
<dbReference type="SUPFAM" id="SSF53448">
    <property type="entry name" value="Nucleotide-diphospho-sugar transferases"/>
    <property type="match status" value="1"/>
</dbReference>
<evidence type="ECO:0000259" key="1">
    <source>
        <dbReference type="Pfam" id="PF00535"/>
    </source>
</evidence>
<evidence type="ECO:0000313" key="2">
    <source>
        <dbReference type="EMBL" id="MCZ4242917.1"/>
    </source>
</evidence>
<sequence>MMCTNNREIAILLAAYNAEKYLSEQIESIIAQTFTNWTLYIRNDGSTDQTAVVISDYCIKYPDKIFEIDKGGKNLGCRNNFFRLLEVVESEYYMFCDADDVWLKSKIEFSYERIKMLELLNPYKAILVHTDAIICDSDLNIISDSFWHSTGINPMKFTSFNYMCVCCTVGGAKSIFNRKAKELIFPLADNNFMFDYWIALNVAKYGIISVIDVPLIKYRQHSSNLLGVTYGNANSIFNKLKQAKTLFRDYKRESDTLKTIGYGSFTKYLFYKFLVVVKTRFTKY</sequence>
<keyword evidence="3" id="KW-1185">Reference proteome</keyword>
<dbReference type="Gene3D" id="3.90.550.10">
    <property type="entry name" value="Spore Coat Polysaccharide Biosynthesis Protein SpsA, Chain A"/>
    <property type="match status" value="1"/>
</dbReference>
<dbReference type="Pfam" id="PF00535">
    <property type="entry name" value="Glycos_transf_2"/>
    <property type="match status" value="1"/>
</dbReference>
<dbReference type="EMBL" id="JAPWGM010000001">
    <property type="protein sequence ID" value="MCZ4242917.1"/>
    <property type="molecule type" value="Genomic_DNA"/>
</dbReference>
<name>A0ABT4L4T3_9SPHI</name>
<dbReference type="PANTHER" id="PTHR22916:SF3">
    <property type="entry name" value="UDP-GLCNAC:BETAGAL BETA-1,3-N-ACETYLGLUCOSAMINYLTRANSFERASE-LIKE PROTEIN 1"/>
    <property type="match status" value="1"/>
</dbReference>
<reference evidence="2" key="1">
    <citation type="submission" date="2022-12" db="EMBL/GenBank/DDBJ databases">
        <title>Genome sequence of HCMS5-2.</title>
        <authorList>
            <person name="Woo H."/>
        </authorList>
    </citation>
    <scope>NUCLEOTIDE SEQUENCE</scope>
    <source>
        <strain evidence="2">HCMS5-2</strain>
    </source>
</reference>
<organism evidence="2 3">
    <name type="scientific">Pedobacter punctiformis</name>
    <dbReference type="NCBI Taxonomy" id="3004097"/>
    <lineage>
        <taxon>Bacteria</taxon>
        <taxon>Pseudomonadati</taxon>
        <taxon>Bacteroidota</taxon>
        <taxon>Sphingobacteriia</taxon>
        <taxon>Sphingobacteriales</taxon>
        <taxon>Sphingobacteriaceae</taxon>
        <taxon>Pedobacter</taxon>
    </lineage>
</organism>
<dbReference type="RefSeq" id="WP_269426000.1">
    <property type="nucleotide sequence ID" value="NZ_JAPWGM010000001.1"/>
</dbReference>
<dbReference type="Proteomes" id="UP001144347">
    <property type="component" value="Unassembled WGS sequence"/>
</dbReference>
<comment type="caution">
    <text evidence="2">The sequence shown here is derived from an EMBL/GenBank/DDBJ whole genome shotgun (WGS) entry which is preliminary data.</text>
</comment>
<gene>
    <name evidence="2" type="ORF">O0955_02790</name>
</gene>
<accession>A0ABT4L4T3</accession>